<dbReference type="Proteomes" id="UP000440578">
    <property type="component" value="Unassembled WGS sequence"/>
</dbReference>
<accession>A0A6A4WB24</accession>
<comment type="caution">
    <text evidence="1">The sequence shown here is derived from an EMBL/GenBank/DDBJ whole genome shotgun (WGS) entry which is preliminary data.</text>
</comment>
<name>A0A6A4WB24_AMPAM</name>
<keyword evidence="2" id="KW-1185">Reference proteome</keyword>
<reference evidence="1 2" key="1">
    <citation type="submission" date="2019-07" db="EMBL/GenBank/DDBJ databases">
        <title>Draft genome assembly of a fouling barnacle, Amphibalanus amphitrite (Darwin, 1854): The first reference genome for Thecostraca.</title>
        <authorList>
            <person name="Kim W."/>
        </authorList>
    </citation>
    <scope>NUCLEOTIDE SEQUENCE [LARGE SCALE GENOMIC DNA]</scope>
    <source>
        <strain evidence="1">SNU_AA5</strain>
        <tissue evidence="1">Soma without cirri and trophi</tissue>
    </source>
</reference>
<organism evidence="1 2">
    <name type="scientific">Amphibalanus amphitrite</name>
    <name type="common">Striped barnacle</name>
    <name type="synonym">Balanus amphitrite</name>
    <dbReference type="NCBI Taxonomy" id="1232801"/>
    <lineage>
        <taxon>Eukaryota</taxon>
        <taxon>Metazoa</taxon>
        <taxon>Ecdysozoa</taxon>
        <taxon>Arthropoda</taxon>
        <taxon>Crustacea</taxon>
        <taxon>Multicrustacea</taxon>
        <taxon>Cirripedia</taxon>
        <taxon>Thoracica</taxon>
        <taxon>Thoracicalcarea</taxon>
        <taxon>Balanomorpha</taxon>
        <taxon>Balanoidea</taxon>
        <taxon>Balanidae</taxon>
        <taxon>Amphibalaninae</taxon>
        <taxon>Amphibalanus</taxon>
    </lineage>
</organism>
<dbReference type="PANTHER" id="PTHR22699">
    <property type="entry name" value="THIOREDOXIN DOMAIN-CONTAINING PROTEIN 16"/>
    <property type="match status" value="1"/>
</dbReference>
<dbReference type="PANTHER" id="PTHR22699:SF1">
    <property type="entry name" value="THIOREDOXIN DOMAIN-CONTAINING PROTEIN 16"/>
    <property type="match status" value="1"/>
</dbReference>
<dbReference type="AlphaFoldDB" id="A0A6A4WB24"/>
<evidence type="ECO:0000313" key="2">
    <source>
        <dbReference type="Proteomes" id="UP000440578"/>
    </source>
</evidence>
<sequence>MAALRSESMSCWWRHDWGRRWLSGGGVVRRGGDVVRRGADIPWGTESPGGKAGNMISRCLVTLLCLLTSRVSGERSASVRSAGDAGELIEDLDYGSLPDGITSDTVVVTYFYDSEHHSADTGHQLLKKLSKYFRRRPEVDIRLCKVSCTGETGQFCRRHLVNRAVHAFRQGHPRVTLSLTGPSPLDAAIATSLHLWLAERVAVLNTAQELAELQTRCRGRCNILTAYFPSLGASEHRLLLEAALDENTAEETTDDVTNRLQFVMTSSEEAVVDLPPPLYQSLEDQTELLSPRLWMLLCGGGGDGEPLGTPGRCHAAGFHWELSAEELRHFLRASTRPGWVKAAGAVSARELPFDLRRTHVTLLLTDVTSLGRVTAAAPALGTLFRGSVGFVILDLDSWPAESLAEFGLDREHLYLPSLAFITRGMETASAVLNEYDDAVGFIQSQLIKYLKQVERQQRAETEWDDLQLRTDNVPAVLKQDDELELLLTDEDDFSPVREIGDEEFNTLSRSDEFAVLVAYLPWDPVSRCLLRQLTTLPADLRRHLGRLSCLDWSELCDRVGVRSHPTVLVLAGGHRRRVNGSLTAAAVTRLLSSGAAPVPLPVSSATLERWMHGQLTGSPLDGTDDVLLIAASQRPPSALTGPLRGEALLAQVEDTVMQDISSPVGRQARQQYQLTSARALVAVNLTSGQVVKYAGPGSAEPVLHWADRVLGGYITGEVLLKSESWLPVLPPIDFSSSRRTESVPTAEADTLDIMDDFQGAADGMWQCNSHRIAYRRLDF</sequence>
<proteinExistence type="predicted"/>
<dbReference type="SUPFAM" id="SSF52833">
    <property type="entry name" value="Thioredoxin-like"/>
    <property type="match status" value="1"/>
</dbReference>
<gene>
    <name evidence="1" type="ORF">FJT64_025525</name>
</gene>
<protein>
    <recommendedName>
        <fullName evidence="3">Thioredoxin domain-containing protein 16</fullName>
    </recommendedName>
</protein>
<dbReference type="InterPro" id="IPR040090">
    <property type="entry name" value="TXNDC16"/>
</dbReference>
<evidence type="ECO:0008006" key="3">
    <source>
        <dbReference type="Google" id="ProtNLM"/>
    </source>
</evidence>
<dbReference type="Gene3D" id="3.40.30.10">
    <property type="entry name" value="Glutaredoxin"/>
    <property type="match status" value="1"/>
</dbReference>
<dbReference type="InterPro" id="IPR036249">
    <property type="entry name" value="Thioredoxin-like_sf"/>
</dbReference>
<evidence type="ECO:0000313" key="1">
    <source>
        <dbReference type="EMBL" id="KAF0302389.1"/>
    </source>
</evidence>
<dbReference type="OrthoDB" id="6354750at2759"/>
<dbReference type="EMBL" id="VIIS01001067">
    <property type="protein sequence ID" value="KAF0302389.1"/>
    <property type="molecule type" value="Genomic_DNA"/>
</dbReference>